<reference evidence="2 3" key="1">
    <citation type="submission" date="2011-04" db="EMBL/GenBank/DDBJ databases">
        <title>The Genome Sequence of Dysgonomonas gadei ATCC BAA-286.</title>
        <authorList>
            <consortium name="The Broad Institute Genome Sequencing Platform"/>
            <person name="Earl A."/>
            <person name="Ward D."/>
            <person name="Feldgarden M."/>
            <person name="Gevers D."/>
            <person name="Pudlo N."/>
            <person name="Martens E."/>
            <person name="Allen-Vercoe E."/>
            <person name="Young S.K."/>
            <person name="Zeng Q."/>
            <person name="Gargeya S."/>
            <person name="Fitzgerald M."/>
            <person name="Haas B."/>
            <person name="Abouelleil A."/>
            <person name="Alvarado L."/>
            <person name="Arachchi H.M."/>
            <person name="Berlin A."/>
            <person name="Brown A."/>
            <person name="Chapman S.B."/>
            <person name="Chen Z."/>
            <person name="Dunbar C."/>
            <person name="Freedman E."/>
            <person name="Gearin G."/>
            <person name="Gellesch M."/>
            <person name="Goldberg J."/>
            <person name="Griggs A."/>
            <person name="Gujja S."/>
            <person name="Heiman D."/>
            <person name="Howarth C."/>
            <person name="Larson L."/>
            <person name="Lui A."/>
            <person name="MacDonald P.J.P."/>
            <person name="Mehta T."/>
            <person name="Montmayeur A."/>
            <person name="Murphy C."/>
            <person name="Neiman D."/>
            <person name="Pearson M."/>
            <person name="Priest M."/>
            <person name="Roberts A."/>
            <person name="Saif S."/>
            <person name="Shea T."/>
            <person name="Shenoy N."/>
            <person name="Sisk P."/>
            <person name="Stolte C."/>
            <person name="Sykes S."/>
            <person name="Yandava C."/>
            <person name="Wortman J."/>
            <person name="Nusbaum C."/>
            <person name="Birren B."/>
        </authorList>
    </citation>
    <scope>NUCLEOTIDE SEQUENCE [LARGE SCALE GENOMIC DNA]</scope>
    <source>
        <strain evidence="2 3">ATCC BAA-286</strain>
    </source>
</reference>
<feature type="non-terminal residue" evidence="2">
    <location>
        <position position="1"/>
    </location>
</feature>
<accession>F5ITU2</accession>
<sequence>REREREFLTTLNTLPLFLHFIIYFTFLIPGSVKNTCTYISHTIIIAGTCARDILFSIYKYKFRPHTFADANIFMSCRAILGTITYTHLKQKLQYLTDREILVVFRKNLFSLAPGRGLGKYRAGIWGIETFAQ</sequence>
<gene>
    <name evidence="2" type="ORF">HMPREF9455_00509</name>
</gene>
<dbReference type="Proteomes" id="UP000004913">
    <property type="component" value="Unassembled WGS sequence"/>
</dbReference>
<dbReference type="RefSeq" id="WP_006798016.1">
    <property type="nucleotide sequence ID" value="NZ_GL891979.1"/>
</dbReference>
<name>F5ITU2_9BACT</name>
<organism evidence="2 3">
    <name type="scientific">Dysgonomonas gadei ATCC BAA-286</name>
    <dbReference type="NCBI Taxonomy" id="742766"/>
    <lineage>
        <taxon>Bacteria</taxon>
        <taxon>Pseudomonadati</taxon>
        <taxon>Bacteroidota</taxon>
        <taxon>Bacteroidia</taxon>
        <taxon>Bacteroidales</taxon>
        <taxon>Dysgonomonadaceae</taxon>
        <taxon>Dysgonomonas</taxon>
    </lineage>
</organism>
<dbReference type="HOGENOM" id="CLU_1921445_0_0_10"/>
<keyword evidence="1" id="KW-0472">Membrane</keyword>
<feature type="transmembrane region" description="Helical" evidence="1">
    <location>
        <begin position="7"/>
        <end position="26"/>
    </location>
</feature>
<feature type="transmembrane region" description="Helical" evidence="1">
    <location>
        <begin position="38"/>
        <end position="58"/>
    </location>
</feature>
<keyword evidence="3" id="KW-1185">Reference proteome</keyword>
<keyword evidence="1" id="KW-0812">Transmembrane</keyword>
<proteinExistence type="predicted"/>
<dbReference type="AlphaFoldDB" id="F5ITU2"/>
<evidence type="ECO:0000313" key="3">
    <source>
        <dbReference type="Proteomes" id="UP000004913"/>
    </source>
</evidence>
<comment type="caution">
    <text evidence="2">The sequence shown here is derived from an EMBL/GenBank/DDBJ whole genome shotgun (WGS) entry which is preliminary data.</text>
</comment>
<dbReference type="EMBL" id="ADLV01000006">
    <property type="protein sequence ID" value="EGJ99476.1"/>
    <property type="molecule type" value="Genomic_DNA"/>
</dbReference>
<evidence type="ECO:0000313" key="2">
    <source>
        <dbReference type="EMBL" id="EGJ99476.1"/>
    </source>
</evidence>
<keyword evidence="1" id="KW-1133">Transmembrane helix</keyword>
<evidence type="ECO:0000256" key="1">
    <source>
        <dbReference type="SAM" id="Phobius"/>
    </source>
</evidence>
<protein>
    <submittedName>
        <fullName evidence="2">Uncharacterized protein</fullName>
    </submittedName>
</protein>